<dbReference type="Proteomes" id="UP001165121">
    <property type="component" value="Unassembled WGS sequence"/>
</dbReference>
<comment type="caution">
    <text evidence="2">The sequence shown here is derived from an EMBL/GenBank/DDBJ whole genome shotgun (WGS) entry which is preliminary data.</text>
</comment>
<keyword evidence="3" id="KW-1185">Reference proteome</keyword>
<protein>
    <submittedName>
        <fullName evidence="2">Unnamed protein product</fullName>
    </submittedName>
</protein>
<gene>
    <name evidence="2" type="ORF">Pfra01_001264000</name>
</gene>
<feature type="chain" id="PRO_5040947109" evidence="1">
    <location>
        <begin position="22"/>
        <end position="127"/>
    </location>
</feature>
<proteinExistence type="predicted"/>
<sequence length="127" mass="14526">MLGRSSVLTLVLVWFLVQINACVQISDSEAKPFAVRITRCQLEHNHRLHENSFRAHPARRVVLNDGELRTVNALRKYGAKKTGIVKYMRDQYDSNPNSQDVHNLVRKLKARELKGRPPQARNGLKNG</sequence>
<evidence type="ECO:0000256" key="1">
    <source>
        <dbReference type="SAM" id="SignalP"/>
    </source>
</evidence>
<evidence type="ECO:0000313" key="3">
    <source>
        <dbReference type="Proteomes" id="UP001165121"/>
    </source>
</evidence>
<accession>A0A9W6XKY8</accession>
<dbReference type="EMBL" id="BSXT01001287">
    <property type="protein sequence ID" value="GMF40779.1"/>
    <property type="molecule type" value="Genomic_DNA"/>
</dbReference>
<dbReference type="OrthoDB" id="127160at2759"/>
<reference evidence="2" key="1">
    <citation type="submission" date="2023-04" db="EMBL/GenBank/DDBJ databases">
        <title>Phytophthora fragariaefolia NBRC 109709.</title>
        <authorList>
            <person name="Ichikawa N."/>
            <person name="Sato H."/>
            <person name="Tonouchi N."/>
        </authorList>
    </citation>
    <scope>NUCLEOTIDE SEQUENCE</scope>
    <source>
        <strain evidence="2">NBRC 109709</strain>
    </source>
</reference>
<name>A0A9W6XKY8_9STRA</name>
<keyword evidence="1" id="KW-0732">Signal</keyword>
<dbReference type="AlphaFoldDB" id="A0A9W6XKY8"/>
<organism evidence="2 3">
    <name type="scientific">Phytophthora fragariaefolia</name>
    <dbReference type="NCBI Taxonomy" id="1490495"/>
    <lineage>
        <taxon>Eukaryota</taxon>
        <taxon>Sar</taxon>
        <taxon>Stramenopiles</taxon>
        <taxon>Oomycota</taxon>
        <taxon>Peronosporomycetes</taxon>
        <taxon>Peronosporales</taxon>
        <taxon>Peronosporaceae</taxon>
        <taxon>Phytophthora</taxon>
    </lineage>
</organism>
<feature type="signal peptide" evidence="1">
    <location>
        <begin position="1"/>
        <end position="21"/>
    </location>
</feature>
<evidence type="ECO:0000313" key="2">
    <source>
        <dbReference type="EMBL" id="GMF40779.1"/>
    </source>
</evidence>